<dbReference type="GO" id="GO:0003697">
    <property type="term" value="F:single-stranded DNA binding"/>
    <property type="evidence" value="ECO:0007669"/>
    <property type="project" value="TreeGrafter"/>
</dbReference>
<dbReference type="PANTHER" id="PTHR10507">
    <property type="entry name" value="CDC45-RELATED PROTEIN"/>
    <property type="match status" value="1"/>
</dbReference>
<keyword evidence="5" id="KW-0131">Cell cycle</keyword>
<evidence type="ECO:0000256" key="3">
    <source>
        <dbReference type="ARBA" id="ARBA00022705"/>
    </source>
</evidence>
<comment type="similarity">
    <text evidence="2">Belongs to the CDC45 family.</text>
</comment>
<accession>A0A9N9R6I5</accession>
<dbReference type="GO" id="GO:1902977">
    <property type="term" value="P:mitotic DNA replication preinitiation complex assembly"/>
    <property type="evidence" value="ECO:0007669"/>
    <property type="project" value="TreeGrafter"/>
</dbReference>
<evidence type="ECO:0008006" key="8">
    <source>
        <dbReference type="Google" id="ProtNLM"/>
    </source>
</evidence>
<keyword evidence="7" id="KW-1185">Reference proteome</keyword>
<dbReference type="EMBL" id="OU893334">
    <property type="protein sequence ID" value="CAG9791159.1"/>
    <property type="molecule type" value="Genomic_DNA"/>
</dbReference>
<dbReference type="GO" id="GO:0000727">
    <property type="term" value="P:double-strand break repair via break-induced replication"/>
    <property type="evidence" value="ECO:0007669"/>
    <property type="project" value="TreeGrafter"/>
</dbReference>
<reference evidence="6" key="1">
    <citation type="submission" date="2021-12" db="EMBL/GenBank/DDBJ databases">
        <authorList>
            <person name="King R."/>
        </authorList>
    </citation>
    <scope>NUCLEOTIDE SEQUENCE</scope>
</reference>
<comment type="subcellular location">
    <subcellularLocation>
        <location evidence="1">Nucleus</location>
    </subcellularLocation>
</comment>
<dbReference type="AlphaFoldDB" id="A0A9N9R6I5"/>
<dbReference type="GO" id="GO:0003682">
    <property type="term" value="F:chromatin binding"/>
    <property type="evidence" value="ECO:0007669"/>
    <property type="project" value="TreeGrafter"/>
</dbReference>
<sequence length="369" mass="41951">MFIEDLRNDFYNVLLGNRVLLLVHYDVDAICTCKILQGLFKCDNISYTLVPVGGVAELKTAYEENNEEIKYVVLVNCGGTIDLVDILQPEEDVVFFVLDSHKPTDICNVYSDGQVRLVYKDIEENIPNFDDIFREDEDEEEEKHESGMEALEAAVERRREHRAWEERRHTLMFNYTQFSYYGKPSACVALELSWLVSRCGWVALWAGSVAAASHVALCARTPAQCLLDTDALHRRVASTQHANNDTSCRVVLEKDAWLPLYRWWSLEAALRHAPVIAPHMRLHTHAGAATLRQLLADMGFPLQQARQSYRSMDVELRHSVLSSLESCAPRHRLPVPSQAAFLLQRPHAPPQSAHDMVYAILALIEHVSQ</sequence>
<keyword evidence="3" id="KW-0235">DNA replication</keyword>
<dbReference type="GO" id="GO:0003688">
    <property type="term" value="F:DNA replication origin binding"/>
    <property type="evidence" value="ECO:0007669"/>
    <property type="project" value="TreeGrafter"/>
</dbReference>
<gene>
    <name evidence="6" type="ORF">DIATSA_LOCUS8791</name>
</gene>
<dbReference type="InterPro" id="IPR038763">
    <property type="entry name" value="DHH_sf"/>
</dbReference>
<evidence type="ECO:0000313" key="7">
    <source>
        <dbReference type="Proteomes" id="UP001153714"/>
    </source>
</evidence>
<organism evidence="6 7">
    <name type="scientific">Diatraea saccharalis</name>
    <name type="common">sugarcane borer</name>
    <dbReference type="NCBI Taxonomy" id="40085"/>
    <lineage>
        <taxon>Eukaryota</taxon>
        <taxon>Metazoa</taxon>
        <taxon>Ecdysozoa</taxon>
        <taxon>Arthropoda</taxon>
        <taxon>Hexapoda</taxon>
        <taxon>Insecta</taxon>
        <taxon>Pterygota</taxon>
        <taxon>Neoptera</taxon>
        <taxon>Endopterygota</taxon>
        <taxon>Lepidoptera</taxon>
        <taxon>Glossata</taxon>
        <taxon>Ditrysia</taxon>
        <taxon>Pyraloidea</taxon>
        <taxon>Crambidae</taxon>
        <taxon>Crambinae</taxon>
        <taxon>Diatraea</taxon>
    </lineage>
</organism>
<dbReference type="OrthoDB" id="10258882at2759"/>
<reference evidence="6" key="2">
    <citation type="submission" date="2022-10" db="EMBL/GenBank/DDBJ databases">
        <authorList>
            <consortium name="ENA_rothamsted_submissions"/>
            <consortium name="culmorum"/>
            <person name="King R."/>
        </authorList>
    </citation>
    <scope>NUCLEOTIDE SEQUENCE</scope>
</reference>
<dbReference type="PANTHER" id="PTHR10507:SF0">
    <property type="entry name" value="CELL DIVISION CONTROL PROTEIN 45 HOMOLOG"/>
    <property type="match status" value="1"/>
</dbReference>
<evidence type="ECO:0000256" key="4">
    <source>
        <dbReference type="ARBA" id="ARBA00023242"/>
    </source>
</evidence>
<dbReference type="InterPro" id="IPR003874">
    <property type="entry name" value="CDC45"/>
</dbReference>
<evidence type="ECO:0000313" key="6">
    <source>
        <dbReference type="EMBL" id="CAG9791159.1"/>
    </source>
</evidence>
<dbReference type="Proteomes" id="UP001153714">
    <property type="component" value="Chromosome 3"/>
</dbReference>
<name>A0A9N9R6I5_9NEOP</name>
<dbReference type="GO" id="GO:0031261">
    <property type="term" value="C:DNA replication preinitiation complex"/>
    <property type="evidence" value="ECO:0007669"/>
    <property type="project" value="TreeGrafter"/>
</dbReference>
<dbReference type="SUPFAM" id="SSF64182">
    <property type="entry name" value="DHH phosphoesterases"/>
    <property type="match status" value="1"/>
</dbReference>
<proteinExistence type="inferred from homology"/>
<protein>
    <recommendedName>
        <fullName evidence="8">Cell division control protein 45</fullName>
    </recommendedName>
</protein>
<evidence type="ECO:0000256" key="1">
    <source>
        <dbReference type="ARBA" id="ARBA00004123"/>
    </source>
</evidence>
<evidence type="ECO:0000256" key="2">
    <source>
        <dbReference type="ARBA" id="ARBA00010727"/>
    </source>
</evidence>
<evidence type="ECO:0000256" key="5">
    <source>
        <dbReference type="ARBA" id="ARBA00023306"/>
    </source>
</evidence>
<dbReference type="GO" id="GO:0006270">
    <property type="term" value="P:DNA replication initiation"/>
    <property type="evidence" value="ECO:0007669"/>
    <property type="project" value="InterPro"/>
</dbReference>
<keyword evidence="4" id="KW-0539">Nucleus</keyword>
<dbReference type="Pfam" id="PF02724">
    <property type="entry name" value="CDC45"/>
    <property type="match status" value="1"/>
</dbReference>